<dbReference type="Pfam" id="PF11324">
    <property type="entry name" value="DUF3126"/>
    <property type="match status" value="1"/>
</dbReference>
<organism evidence="1 2">
    <name type="scientific">Niveispirillum lacus</name>
    <dbReference type="NCBI Taxonomy" id="1981099"/>
    <lineage>
        <taxon>Bacteria</taxon>
        <taxon>Pseudomonadati</taxon>
        <taxon>Pseudomonadota</taxon>
        <taxon>Alphaproteobacteria</taxon>
        <taxon>Rhodospirillales</taxon>
        <taxon>Azospirillaceae</taxon>
        <taxon>Niveispirillum</taxon>
    </lineage>
</organism>
<evidence type="ECO:0000313" key="1">
    <source>
        <dbReference type="EMBL" id="OYQ32963.1"/>
    </source>
</evidence>
<dbReference type="AlphaFoldDB" id="A0A255YUR7"/>
<dbReference type="Proteomes" id="UP000216998">
    <property type="component" value="Unassembled WGS sequence"/>
</dbReference>
<name>A0A255YUR7_9PROT</name>
<proteinExistence type="predicted"/>
<protein>
    <submittedName>
        <fullName evidence="1">DUF3126 domain-containing protein</fullName>
    </submittedName>
</protein>
<comment type="caution">
    <text evidence="1">The sequence shown here is derived from an EMBL/GenBank/DDBJ whole genome shotgun (WGS) entry which is preliminary data.</text>
</comment>
<sequence>MTPNEIARLQTYLRKNFGNDKITVNPPAKKGQPVEVTIGEEFIGTLYRDEDDGDVSYAFNMTILSEDLPNIAPAKK</sequence>
<gene>
    <name evidence="1" type="ORF">CHU95_18845</name>
</gene>
<dbReference type="OrthoDB" id="7632283at2"/>
<dbReference type="InterPro" id="IPR021473">
    <property type="entry name" value="DUF3126"/>
</dbReference>
<evidence type="ECO:0000313" key="2">
    <source>
        <dbReference type="Proteomes" id="UP000216998"/>
    </source>
</evidence>
<accession>A0A255YUR7</accession>
<keyword evidence="2" id="KW-1185">Reference proteome</keyword>
<dbReference type="EMBL" id="NOXU01000031">
    <property type="protein sequence ID" value="OYQ32963.1"/>
    <property type="molecule type" value="Genomic_DNA"/>
</dbReference>
<reference evidence="1 2" key="1">
    <citation type="submission" date="2017-07" db="EMBL/GenBank/DDBJ databases">
        <title>Niveispirillum cyanobacteriorum sp. nov., isolated from cyanobacterial aggregates in a eutrophic lake.</title>
        <authorList>
            <person name="Cai H."/>
        </authorList>
    </citation>
    <scope>NUCLEOTIDE SEQUENCE [LARGE SCALE GENOMIC DNA]</scope>
    <source>
        <strain evidence="2">TH1-14</strain>
    </source>
</reference>